<feature type="domain" description="TonB-dependent receptor plug" evidence="12">
    <location>
        <begin position="51"/>
        <end position="170"/>
    </location>
</feature>
<evidence type="ECO:0000256" key="9">
    <source>
        <dbReference type="ARBA" id="ARBA00023237"/>
    </source>
</evidence>
<keyword evidence="2" id="KW-0813">Transport</keyword>
<feature type="domain" description="TonB-dependent receptor-like beta-barrel" evidence="11">
    <location>
        <begin position="369"/>
        <end position="821"/>
    </location>
</feature>
<evidence type="ECO:0000256" key="6">
    <source>
        <dbReference type="ARBA" id="ARBA00023077"/>
    </source>
</evidence>
<evidence type="ECO:0000256" key="3">
    <source>
        <dbReference type="ARBA" id="ARBA00022452"/>
    </source>
</evidence>
<evidence type="ECO:0000256" key="4">
    <source>
        <dbReference type="ARBA" id="ARBA00022692"/>
    </source>
</evidence>
<dbReference type="SUPFAM" id="SSF56935">
    <property type="entry name" value="Porins"/>
    <property type="match status" value="1"/>
</dbReference>
<evidence type="ECO:0000256" key="7">
    <source>
        <dbReference type="ARBA" id="ARBA00023136"/>
    </source>
</evidence>
<evidence type="ECO:0000313" key="13">
    <source>
        <dbReference type="EMBL" id="RGV59719.1"/>
    </source>
</evidence>
<dbReference type="AlphaFoldDB" id="A0A412YQK1"/>
<evidence type="ECO:0000256" key="2">
    <source>
        <dbReference type="ARBA" id="ARBA00022448"/>
    </source>
</evidence>
<dbReference type="InterPro" id="IPR023996">
    <property type="entry name" value="TonB-dep_OMP_SusC/RagA"/>
</dbReference>
<keyword evidence="8 13" id="KW-0675">Receptor</keyword>
<dbReference type="Gene3D" id="2.40.170.20">
    <property type="entry name" value="TonB-dependent receptor, beta-barrel domain"/>
    <property type="match status" value="1"/>
</dbReference>
<dbReference type="Pfam" id="PF00593">
    <property type="entry name" value="TonB_dep_Rec_b-barrel"/>
    <property type="match status" value="1"/>
</dbReference>
<organism evidence="13 14">
    <name type="scientific">Bacteroides fragilis</name>
    <dbReference type="NCBI Taxonomy" id="817"/>
    <lineage>
        <taxon>Bacteria</taxon>
        <taxon>Pseudomonadati</taxon>
        <taxon>Bacteroidota</taxon>
        <taxon>Bacteroidia</taxon>
        <taxon>Bacteroidales</taxon>
        <taxon>Bacteroidaceae</taxon>
        <taxon>Bacteroides</taxon>
    </lineage>
</organism>
<evidence type="ECO:0000256" key="1">
    <source>
        <dbReference type="ARBA" id="ARBA00004571"/>
    </source>
</evidence>
<dbReference type="GO" id="GO:0015344">
    <property type="term" value="F:siderophore uptake transmembrane transporter activity"/>
    <property type="evidence" value="ECO:0007669"/>
    <property type="project" value="TreeGrafter"/>
</dbReference>
<comment type="similarity">
    <text evidence="10">Belongs to the TonB-dependent receptor family.</text>
</comment>
<reference evidence="13 14" key="1">
    <citation type="submission" date="2018-08" db="EMBL/GenBank/DDBJ databases">
        <title>A genome reference for cultivated species of the human gut microbiota.</title>
        <authorList>
            <person name="Zou Y."/>
            <person name="Xue W."/>
            <person name="Luo G."/>
        </authorList>
    </citation>
    <scope>NUCLEOTIDE SEQUENCE [LARGE SCALE GENOMIC DNA]</scope>
    <source>
        <strain evidence="13 14">AF14-26</strain>
    </source>
</reference>
<dbReference type="InterPro" id="IPR023997">
    <property type="entry name" value="TonB-dep_OMP_SusC/RagA_CS"/>
</dbReference>
<keyword evidence="4" id="KW-0812">Transmembrane</keyword>
<dbReference type="NCBIfam" id="TIGR04057">
    <property type="entry name" value="SusC_RagA_signa"/>
    <property type="match status" value="1"/>
</dbReference>
<dbReference type="InterPro" id="IPR036942">
    <property type="entry name" value="Beta-barrel_TonB_sf"/>
</dbReference>
<dbReference type="InterPro" id="IPR039426">
    <property type="entry name" value="TonB-dep_rcpt-like"/>
</dbReference>
<dbReference type="GO" id="GO:0044718">
    <property type="term" value="P:siderophore transmembrane transport"/>
    <property type="evidence" value="ECO:0007669"/>
    <property type="project" value="TreeGrafter"/>
</dbReference>
<evidence type="ECO:0000313" key="14">
    <source>
        <dbReference type="Proteomes" id="UP000286270"/>
    </source>
</evidence>
<evidence type="ECO:0000259" key="11">
    <source>
        <dbReference type="Pfam" id="PF00593"/>
    </source>
</evidence>
<evidence type="ECO:0000256" key="5">
    <source>
        <dbReference type="ARBA" id="ARBA00022729"/>
    </source>
</evidence>
<dbReference type="InterPro" id="IPR012910">
    <property type="entry name" value="Plug_dom"/>
</dbReference>
<evidence type="ECO:0000256" key="8">
    <source>
        <dbReference type="ARBA" id="ARBA00023170"/>
    </source>
</evidence>
<dbReference type="EMBL" id="QRZH01000001">
    <property type="protein sequence ID" value="RGV59719.1"/>
    <property type="molecule type" value="Genomic_DNA"/>
</dbReference>
<protein>
    <submittedName>
        <fullName evidence="13">TonB-dependent receptor</fullName>
    </submittedName>
</protein>
<gene>
    <name evidence="13" type="ORF">DWW08_01020</name>
</gene>
<evidence type="ECO:0000259" key="12">
    <source>
        <dbReference type="Pfam" id="PF07715"/>
    </source>
</evidence>
<evidence type="ECO:0000256" key="10">
    <source>
        <dbReference type="RuleBase" id="RU003357"/>
    </source>
</evidence>
<comment type="caution">
    <text evidence="13">The sequence shown here is derived from an EMBL/GenBank/DDBJ whole genome shotgun (WGS) entry which is preliminary data.</text>
</comment>
<dbReference type="Proteomes" id="UP000286270">
    <property type="component" value="Unassembled WGS sequence"/>
</dbReference>
<dbReference type="NCBIfam" id="TIGR04056">
    <property type="entry name" value="OMP_RagA_SusC"/>
    <property type="match status" value="1"/>
</dbReference>
<dbReference type="Pfam" id="PF07715">
    <property type="entry name" value="Plug"/>
    <property type="match status" value="1"/>
</dbReference>
<dbReference type="GO" id="GO:0009279">
    <property type="term" value="C:cell outer membrane"/>
    <property type="evidence" value="ECO:0007669"/>
    <property type="project" value="UniProtKB-SubCell"/>
</dbReference>
<keyword evidence="6 10" id="KW-0798">TonB box</keyword>
<keyword evidence="3" id="KW-1134">Transmembrane beta strand</keyword>
<dbReference type="PANTHER" id="PTHR30069">
    <property type="entry name" value="TONB-DEPENDENT OUTER MEMBRANE RECEPTOR"/>
    <property type="match status" value="1"/>
</dbReference>
<accession>A0A412YQK1</accession>
<name>A0A412YQK1_BACFG</name>
<keyword evidence="5" id="KW-0732">Signal</keyword>
<comment type="subcellular location">
    <subcellularLocation>
        <location evidence="1">Cell outer membrane</location>
        <topology evidence="1">Multi-pass membrane protein</topology>
    </subcellularLocation>
</comment>
<keyword evidence="9" id="KW-0998">Cell outer membrane</keyword>
<dbReference type="PANTHER" id="PTHR30069:SF29">
    <property type="entry name" value="HEMOGLOBIN AND HEMOGLOBIN-HAPTOGLOBIN-BINDING PROTEIN 1-RELATED"/>
    <property type="match status" value="1"/>
</dbReference>
<dbReference type="InterPro" id="IPR037066">
    <property type="entry name" value="Plug_dom_sf"/>
</dbReference>
<proteinExistence type="inferred from homology"/>
<keyword evidence="7 10" id="KW-0472">Membrane</keyword>
<dbReference type="Gene3D" id="2.170.130.10">
    <property type="entry name" value="TonB-dependent receptor, plug domain"/>
    <property type="match status" value="1"/>
</dbReference>
<sequence>MCYSSAKTLQISYIGMQTAEVAIAPNIKVILKTDSKTLDEVMIVAYGTAKKSSFTGSASTIQADKIVSGSRESFDKALSGKMAGVRTASATGDPGSMGEINIRGVGSISGSKTPLYVIDGVVTKSDDDMNYYGKTQSVLSTLNPDDIESMTVLKDAAAASLYGSRAANGVVIITTKKGKEGKSTVTYSGEVGWNKMAVNQFKMMKSSDLIDYTREGLANYYMVYEGVPTKEEALQEVTDADMAGFLHNPDGSIDTNWKNEIYRTAITQNHQVSINGGTQNTQFYAGVGYNKSEGIVLGSDFERISGRLNVNHKVNKWLEVSLKEMVTATTQNGFRDQGDQGQGLGTSSPLGVLFAMDPTSPVKNTDGSYNENAAWGQASNPHLMLGGKDSKYSLEWIQSKMFRSLTNADVNIRFCDKLNFKTIFGYDYIDNKHFEYWDRNSVNGASVAGMGSRYSFESRVATSSSTLRYSDTFKDMHNLDLMAGFEVENRDLLQIVTVAKNYSSHYPELSNGQPDQASSATFGAGMMSYFASGNYNYDNKYYLSASFRRDGSSRLSEDNRWASFWSVSGAWRLSKESFMEDMPLFTDFKIKASFGTNGNLPGSYYGYMDLFTGSGYGNNPAIYWSSISNDKLSWEKSKNFNVGFEWNMYDRVNLSIEYYNKKTTDLLFKVPTSLVTGFENRWENLGSLKNDGVELEVNSKNIMNKNFTWTTNFNMTYQRSLVDKLPESKDIEYGDGEMYLHREGESMYTFYLPEWKGVNAETGLGEFWLDPNDHSKGVTNYYSEAGKGVVGKALPDVLGGLTNTFTYKDFDLSFLITYQFGGDMFDYPGYFSHHDGVRLGSTNLDADVAGNFWKNPGDKVDNPMPIYGNPYRWDRFSSRTIKSTDNIRLRELTFGYTLPVWKNYLKTCRIYFRANNLAMLWSKTKNIDPDVAMNGYRQADTPQLRSCVFGINIQF</sequence>
<dbReference type="InterPro" id="IPR000531">
    <property type="entry name" value="Beta-barrel_TonB"/>
</dbReference>